<evidence type="ECO:0000256" key="2">
    <source>
        <dbReference type="ARBA" id="ARBA00022741"/>
    </source>
</evidence>
<evidence type="ECO:0000256" key="5">
    <source>
        <dbReference type="ARBA" id="ARBA00023146"/>
    </source>
</evidence>
<dbReference type="InterPro" id="IPR050489">
    <property type="entry name" value="Tyr-tRNA_synthase"/>
</dbReference>
<proteinExistence type="inferred from homology"/>
<organism evidence="9 10">
    <name type="scientific">Panicum miliaceum</name>
    <name type="common">Proso millet</name>
    <name type="synonym">Broomcorn millet</name>
    <dbReference type="NCBI Taxonomy" id="4540"/>
    <lineage>
        <taxon>Eukaryota</taxon>
        <taxon>Viridiplantae</taxon>
        <taxon>Streptophyta</taxon>
        <taxon>Embryophyta</taxon>
        <taxon>Tracheophyta</taxon>
        <taxon>Spermatophyta</taxon>
        <taxon>Magnoliopsida</taxon>
        <taxon>Liliopsida</taxon>
        <taxon>Poales</taxon>
        <taxon>Poaceae</taxon>
        <taxon>PACMAD clade</taxon>
        <taxon>Panicoideae</taxon>
        <taxon>Panicodae</taxon>
        <taxon>Paniceae</taxon>
        <taxon>Panicinae</taxon>
        <taxon>Panicum</taxon>
        <taxon>Panicum sect. Panicum</taxon>
    </lineage>
</organism>
<dbReference type="Gene3D" id="1.10.510.10">
    <property type="entry name" value="Transferase(Phosphotransferase) domain 1"/>
    <property type="match status" value="1"/>
</dbReference>
<keyword evidence="10" id="KW-1185">Reference proteome</keyword>
<dbReference type="InterPro" id="IPR011009">
    <property type="entry name" value="Kinase-like_dom_sf"/>
</dbReference>
<dbReference type="SUPFAM" id="SSF52374">
    <property type="entry name" value="Nucleotidylyl transferase"/>
    <property type="match status" value="1"/>
</dbReference>
<dbReference type="EMBL" id="PQIB02000005">
    <property type="protein sequence ID" value="RLN15666.1"/>
    <property type="molecule type" value="Genomic_DNA"/>
</dbReference>
<dbReference type="CDD" id="cd00180">
    <property type="entry name" value="PKc"/>
    <property type="match status" value="1"/>
</dbReference>
<dbReference type="Gene3D" id="1.10.240.10">
    <property type="entry name" value="Tyrosyl-Transfer RNA Synthetase"/>
    <property type="match status" value="1"/>
</dbReference>
<reference evidence="10" key="1">
    <citation type="journal article" date="2019" name="Nat. Commun.">
        <title>The genome of broomcorn millet.</title>
        <authorList>
            <person name="Zou C."/>
            <person name="Miki D."/>
            <person name="Li D."/>
            <person name="Tang Q."/>
            <person name="Xiao L."/>
            <person name="Rajput S."/>
            <person name="Deng P."/>
            <person name="Jia W."/>
            <person name="Huang R."/>
            <person name="Zhang M."/>
            <person name="Sun Y."/>
            <person name="Hu J."/>
            <person name="Fu X."/>
            <person name="Schnable P.S."/>
            <person name="Li F."/>
            <person name="Zhang H."/>
            <person name="Feng B."/>
            <person name="Zhu X."/>
            <person name="Liu R."/>
            <person name="Schnable J.C."/>
            <person name="Zhu J.-K."/>
            <person name="Zhang H."/>
        </authorList>
    </citation>
    <scope>NUCLEOTIDE SEQUENCE [LARGE SCALE GENOMIC DNA]</scope>
</reference>
<protein>
    <submittedName>
        <fullName evidence="9">Cyclin-dependent kinase 12-like</fullName>
    </submittedName>
</protein>
<dbReference type="PANTHER" id="PTHR46264:SF5">
    <property type="entry name" value="TYROSINE--TRNA LIGASE"/>
    <property type="match status" value="1"/>
</dbReference>
<dbReference type="InterPro" id="IPR000719">
    <property type="entry name" value="Prot_kinase_dom"/>
</dbReference>
<dbReference type="InterPro" id="IPR008271">
    <property type="entry name" value="Ser/Thr_kinase_AS"/>
</dbReference>
<dbReference type="PROSITE" id="PS00108">
    <property type="entry name" value="PROTEIN_KINASE_ST"/>
    <property type="match status" value="1"/>
</dbReference>
<dbReference type="SMART" id="SM00220">
    <property type="entry name" value="S_TKc"/>
    <property type="match status" value="1"/>
</dbReference>
<dbReference type="STRING" id="4540.A0A3L6S6K5"/>
<comment type="similarity">
    <text evidence="6">Belongs to the class-I aminoacyl-tRNA synthetase family.</text>
</comment>
<evidence type="ECO:0000256" key="7">
    <source>
        <dbReference type="SAM" id="MobiDB-lite"/>
    </source>
</evidence>
<dbReference type="PROSITE" id="PS50011">
    <property type="entry name" value="PROTEIN_KINASE_DOM"/>
    <property type="match status" value="1"/>
</dbReference>
<comment type="caution">
    <text evidence="9">The sequence shown here is derived from an EMBL/GenBank/DDBJ whole genome shotgun (WGS) entry which is preliminary data.</text>
</comment>
<evidence type="ECO:0000256" key="4">
    <source>
        <dbReference type="ARBA" id="ARBA00022917"/>
    </source>
</evidence>
<feature type="domain" description="Protein kinase" evidence="8">
    <location>
        <begin position="184"/>
        <end position="461"/>
    </location>
</feature>
<dbReference type="Pfam" id="PF00069">
    <property type="entry name" value="Pkinase"/>
    <property type="match status" value="1"/>
</dbReference>
<evidence type="ECO:0000259" key="8">
    <source>
        <dbReference type="PROSITE" id="PS50011"/>
    </source>
</evidence>
<evidence type="ECO:0000313" key="9">
    <source>
        <dbReference type="EMBL" id="RLN15666.1"/>
    </source>
</evidence>
<keyword evidence="3 6" id="KW-0067">ATP-binding</keyword>
<dbReference type="OrthoDB" id="696428at2759"/>
<evidence type="ECO:0000256" key="6">
    <source>
        <dbReference type="RuleBase" id="RU363036"/>
    </source>
</evidence>
<keyword evidence="5 6" id="KW-0030">Aminoacyl-tRNA synthetase</keyword>
<evidence type="ECO:0000256" key="1">
    <source>
        <dbReference type="ARBA" id="ARBA00022598"/>
    </source>
</evidence>
<evidence type="ECO:0000256" key="3">
    <source>
        <dbReference type="ARBA" id="ARBA00022840"/>
    </source>
</evidence>
<keyword evidence="4 6" id="KW-0648">Protein biosynthesis</keyword>
<dbReference type="PANTHER" id="PTHR46264">
    <property type="entry name" value="TYROSINE-TRNA LIGASE"/>
    <property type="match status" value="1"/>
</dbReference>
<sequence length="593" mass="66406">MAPPPGRTALSHGGSRAPRNLRAGGRALVASSGATASLPAREDPGLPSTSSPPEVEKLLLHIVKGGESIRSIPLVRCSSQQGSGDLKSTDGNLYVNLEIYPEEAGANLRLYELGKGSEITWKSTGFYFMGSISIGLGSEKDSSMVDRMCNSPEQLFGKEPAYFYGKYCDEIPFAPLKINFEEDFAHDKELGKGAEGKVLRCLPNIIPYYSAVKKTNPRELFVRSMHREPREVSVLSKLRHENIIEPYLAWYKTSKFSRYFVPKHFIFLSMKLCHRSLYQYLNERSETELKSNNHIFRQILKGLAFMHQRGILHRDIKPENILVEQDLMIKIADFGTENPDFQDVRDPGRTIFMLDEEDDVNEKINSAFCPQRVTAYNPCFKYIKSVAFPWFGNLEVVRKEWNGSNKIFSSMEELIVDYESGYLDSTDVKLALQKAINDILEFQDEITADMQKILMQNKDLVNLTSKQERREIKAAGREERMQTARGMGTARTDTPDPATCPCAFPRSDGRPATCLLGPSGSLPGVIVALAHTAAPCVRTTTADWLRRPGPRLTAHDEIRRRAGAANLRHVSTAFMLFLRSLPVLDTCPGSIGV</sequence>
<dbReference type="GO" id="GO:0006437">
    <property type="term" value="P:tyrosyl-tRNA aminoacylation"/>
    <property type="evidence" value="ECO:0007669"/>
    <property type="project" value="TreeGrafter"/>
</dbReference>
<dbReference type="GO" id="GO:0004831">
    <property type="term" value="F:tyrosine-tRNA ligase activity"/>
    <property type="evidence" value="ECO:0007669"/>
    <property type="project" value="TreeGrafter"/>
</dbReference>
<evidence type="ECO:0000313" key="10">
    <source>
        <dbReference type="Proteomes" id="UP000275267"/>
    </source>
</evidence>
<dbReference type="GO" id="GO:0005737">
    <property type="term" value="C:cytoplasm"/>
    <property type="evidence" value="ECO:0007669"/>
    <property type="project" value="TreeGrafter"/>
</dbReference>
<gene>
    <name evidence="9" type="ORF">C2845_PM02G32160</name>
</gene>
<feature type="region of interest" description="Disordered" evidence="7">
    <location>
        <begin position="1"/>
        <end position="53"/>
    </location>
</feature>
<dbReference type="SUPFAM" id="SSF56112">
    <property type="entry name" value="Protein kinase-like (PK-like)"/>
    <property type="match status" value="1"/>
</dbReference>
<dbReference type="Pfam" id="PF00579">
    <property type="entry name" value="tRNA-synt_1b"/>
    <property type="match status" value="1"/>
</dbReference>
<dbReference type="GO" id="GO:0004672">
    <property type="term" value="F:protein kinase activity"/>
    <property type="evidence" value="ECO:0007669"/>
    <property type="project" value="InterPro"/>
</dbReference>
<keyword evidence="1 6" id="KW-0436">Ligase</keyword>
<feature type="region of interest" description="Disordered" evidence="7">
    <location>
        <begin position="475"/>
        <end position="495"/>
    </location>
</feature>
<name>A0A3L6S6K5_PANMI</name>
<dbReference type="GO" id="GO:0005524">
    <property type="term" value="F:ATP binding"/>
    <property type="evidence" value="ECO:0007669"/>
    <property type="project" value="UniProtKB-KW"/>
</dbReference>
<accession>A0A3L6S6K5</accession>
<dbReference type="AlphaFoldDB" id="A0A3L6S6K5"/>
<keyword evidence="2 6" id="KW-0547">Nucleotide-binding</keyword>
<dbReference type="InterPro" id="IPR002305">
    <property type="entry name" value="aa-tRNA-synth_Ic"/>
</dbReference>
<dbReference type="Proteomes" id="UP000275267">
    <property type="component" value="Unassembled WGS sequence"/>
</dbReference>